<dbReference type="EMBL" id="BAAAZW010000001">
    <property type="protein sequence ID" value="GAA3947919.1"/>
    <property type="molecule type" value="Genomic_DNA"/>
</dbReference>
<gene>
    <name evidence="2" type="ORF">GCM10022231_01240</name>
</gene>
<dbReference type="InterPro" id="IPR015422">
    <property type="entry name" value="PyrdxlP-dep_Trfase_small"/>
</dbReference>
<organism evidence="2 3">
    <name type="scientific">Gordonia caeni</name>
    <dbReference type="NCBI Taxonomy" id="1007097"/>
    <lineage>
        <taxon>Bacteria</taxon>
        <taxon>Bacillati</taxon>
        <taxon>Actinomycetota</taxon>
        <taxon>Actinomycetes</taxon>
        <taxon>Mycobacteriales</taxon>
        <taxon>Gordoniaceae</taxon>
        <taxon>Gordonia</taxon>
    </lineage>
</organism>
<dbReference type="SUPFAM" id="SSF53383">
    <property type="entry name" value="PLP-dependent transferases"/>
    <property type="match status" value="1"/>
</dbReference>
<dbReference type="InterPro" id="IPR015424">
    <property type="entry name" value="PyrdxlP-dep_Trfase"/>
</dbReference>
<dbReference type="RefSeq" id="WP_344779538.1">
    <property type="nucleotide sequence ID" value="NZ_BAAAZW010000001.1"/>
</dbReference>
<name>A0ABP7NII2_9ACTN</name>
<dbReference type="InterPro" id="IPR000192">
    <property type="entry name" value="Aminotrans_V_dom"/>
</dbReference>
<protein>
    <submittedName>
        <fullName evidence="2">Cysteine desulfurase-like protein</fullName>
    </submittedName>
</protein>
<proteinExistence type="predicted"/>
<dbReference type="Gene3D" id="3.90.1150.10">
    <property type="entry name" value="Aspartate Aminotransferase, domain 1"/>
    <property type="match status" value="1"/>
</dbReference>
<evidence type="ECO:0000313" key="3">
    <source>
        <dbReference type="Proteomes" id="UP001418444"/>
    </source>
</evidence>
<evidence type="ECO:0000259" key="1">
    <source>
        <dbReference type="Pfam" id="PF00266"/>
    </source>
</evidence>
<comment type="caution">
    <text evidence="2">The sequence shown here is derived from an EMBL/GenBank/DDBJ whole genome shotgun (WGS) entry which is preliminary data.</text>
</comment>
<dbReference type="Proteomes" id="UP001418444">
    <property type="component" value="Unassembled WGS sequence"/>
</dbReference>
<reference evidence="3" key="1">
    <citation type="journal article" date="2019" name="Int. J. Syst. Evol. Microbiol.">
        <title>The Global Catalogue of Microorganisms (GCM) 10K type strain sequencing project: providing services to taxonomists for standard genome sequencing and annotation.</title>
        <authorList>
            <consortium name="The Broad Institute Genomics Platform"/>
            <consortium name="The Broad Institute Genome Sequencing Center for Infectious Disease"/>
            <person name="Wu L."/>
            <person name="Ma J."/>
        </authorList>
    </citation>
    <scope>NUCLEOTIDE SEQUENCE [LARGE SCALE GENOMIC DNA]</scope>
    <source>
        <strain evidence="3">JCM 16923</strain>
    </source>
</reference>
<feature type="domain" description="Aminotransferase class V" evidence="1">
    <location>
        <begin position="20"/>
        <end position="354"/>
    </location>
</feature>
<dbReference type="Pfam" id="PF00266">
    <property type="entry name" value="Aminotran_5"/>
    <property type="match status" value="1"/>
</dbReference>
<keyword evidence="3" id="KW-1185">Reference proteome</keyword>
<accession>A0ABP7NII2</accession>
<dbReference type="PANTHER" id="PTHR43586:SF21">
    <property type="entry name" value="PYRIDOXAL PHOSPHATE (PLP)-DEPENDENT ASPARTATE AMINOTRANSFERASE SUPERFAMILY"/>
    <property type="match status" value="1"/>
</dbReference>
<evidence type="ECO:0000313" key="2">
    <source>
        <dbReference type="EMBL" id="GAA3947919.1"/>
    </source>
</evidence>
<dbReference type="Gene3D" id="3.40.640.10">
    <property type="entry name" value="Type I PLP-dependent aspartate aminotransferase-like (Major domain)"/>
    <property type="match status" value="1"/>
</dbReference>
<dbReference type="InterPro" id="IPR015421">
    <property type="entry name" value="PyrdxlP-dep_Trfase_major"/>
</dbReference>
<sequence length="397" mass="41627">MPFDVASVRGLFPTLGDGWIHFDAQAGQQIPDAVASAMNTGVRVLPVDPRGVYPQAVAAADTEQTARRAVADLLDADPAGVVFGSSRSALVSALVDALPAENWGGEVLCSRLDDEENIVGWLRGARRHGARVRWAELDVSDGTLPEGQYADLVNRRTRIITVTLASSVTGAIVDVGQIANFARSSGALLVVDASSAAPYVRMSAAELGADVVMVSPARWGGPRMGAMVFADPARIDALHRVSMDPGTTGPARLEPESLAGPQLTGLVASVEHLASLDGNATGKRRQRLTTSLDGTYEYVQRLTRYLVDSLTQLGRVQVIGADAHRVPAVSFVVDGVAAEKVCRRLSDNGISALADLPSRALARIGASDVGGAVTVGLGPYALPYEIDQLTRVLGSFG</sequence>
<dbReference type="PANTHER" id="PTHR43586">
    <property type="entry name" value="CYSTEINE DESULFURASE"/>
    <property type="match status" value="1"/>
</dbReference>